<proteinExistence type="predicted"/>
<reference evidence="2" key="2">
    <citation type="submission" date="2023-05" db="EMBL/GenBank/DDBJ databases">
        <authorList>
            <consortium name="Lawrence Berkeley National Laboratory"/>
            <person name="Steindorff A."/>
            <person name="Hensen N."/>
            <person name="Bonometti L."/>
            <person name="Westerberg I."/>
            <person name="Brannstrom I.O."/>
            <person name="Guillou S."/>
            <person name="Cros-Aarteil S."/>
            <person name="Calhoun S."/>
            <person name="Haridas S."/>
            <person name="Kuo A."/>
            <person name="Mondo S."/>
            <person name="Pangilinan J."/>
            <person name="Riley R."/>
            <person name="Labutti K."/>
            <person name="Andreopoulos B."/>
            <person name="Lipzen A."/>
            <person name="Chen C."/>
            <person name="Yanf M."/>
            <person name="Daum C."/>
            <person name="Ng V."/>
            <person name="Clum A."/>
            <person name="Ohm R."/>
            <person name="Martin F."/>
            <person name="Silar P."/>
            <person name="Natvig D."/>
            <person name="Lalanne C."/>
            <person name="Gautier V."/>
            <person name="Ament-Velasquez S.L."/>
            <person name="Kruys A."/>
            <person name="Hutchinson M.I."/>
            <person name="Powell A.J."/>
            <person name="Barry K."/>
            <person name="Miller A.N."/>
            <person name="Grigoriev I.V."/>
            <person name="Debuchy R."/>
            <person name="Gladieux P."/>
            <person name="Thoren M.H."/>
            <person name="Johannesson H."/>
        </authorList>
    </citation>
    <scope>NUCLEOTIDE SEQUENCE</scope>
    <source>
        <strain evidence="2">PSN293</strain>
    </source>
</reference>
<feature type="compositionally biased region" description="Acidic residues" evidence="1">
    <location>
        <begin position="46"/>
        <end position="58"/>
    </location>
</feature>
<feature type="compositionally biased region" description="Basic residues" evidence="1">
    <location>
        <begin position="174"/>
        <end position="183"/>
    </location>
</feature>
<dbReference type="EMBL" id="MU858271">
    <property type="protein sequence ID" value="KAK4207823.1"/>
    <property type="molecule type" value="Genomic_DNA"/>
</dbReference>
<evidence type="ECO:0000313" key="2">
    <source>
        <dbReference type="EMBL" id="KAK4207823.1"/>
    </source>
</evidence>
<dbReference type="AlphaFoldDB" id="A0AAN6XWA9"/>
<sequence length="239" mass="26824">MSTTTLQYQVNSHWAAFVADPKDTADPSEPRRPRPTHSHRAALVEGADEDEDLDEEEDAGCRRRRRLQKVNSHWAALVEGGDEEEEEDMDEEESAACRRRRPRQTINSHWASGVVEEEDDESEGDNDPFADQWKSLLDETGKSTKKSSAGAVDKSSKNNKKAPTGANEKETGGKTKRYSRNKPRLPTTFELKYRKSPTNMAVIVLPSCAQHTLVRPTRPGLVKTVRKSGLVQATRLEEL</sequence>
<reference evidence="2" key="1">
    <citation type="journal article" date="2023" name="Mol. Phylogenet. Evol.">
        <title>Genome-scale phylogeny and comparative genomics of the fungal order Sordariales.</title>
        <authorList>
            <person name="Hensen N."/>
            <person name="Bonometti L."/>
            <person name="Westerberg I."/>
            <person name="Brannstrom I.O."/>
            <person name="Guillou S."/>
            <person name="Cros-Aarteil S."/>
            <person name="Calhoun S."/>
            <person name="Haridas S."/>
            <person name="Kuo A."/>
            <person name="Mondo S."/>
            <person name="Pangilinan J."/>
            <person name="Riley R."/>
            <person name="LaButti K."/>
            <person name="Andreopoulos B."/>
            <person name="Lipzen A."/>
            <person name="Chen C."/>
            <person name="Yan M."/>
            <person name="Daum C."/>
            <person name="Ng V."/>
            <person name="Clum A."/>
            <person name="Steindorff A."/>
            <person name="Ohm R.A."/>
            <person name="Martin F."/>
            <person name="Silar P."/>
            <person name="Natvig D.O."/>
            <person name="Lalanne C."/>
            <person name="Gautier V."/>
            <person name="Ament-Velasquez S.L."/>
            <person name="Kruys A."/>
            <person name="Hutchinson M.I."/>
            <person name="Powell A.J."/>
            <person name="Barry K."/>
            <person name="Miller A.N."/>
            <person name="Grigoriev I.V."/>
            <person name="Debuchy R."/>
            <person name="Gladieux P."/>
            <person name="Hiltunen Thoren M."/>
            <person name="Johannesson H."/>
        </authorList>
    </citation>
    <scope>NUCLEOTIDE SEQUENCE</scope>
    <source>
        <strain evidence="2">PSN293</strain>
    </source>
</reference>
<feature type="compositionally biased region" description="Basic and acidic residues" evidence="1">
    <location>
        <begin position="20"/>
        <end position="32"/>
    </location>
</feature>
<organism evidence="2 3">
    <name type="scientific">Rhypophila decipiens</name>
    <dbReference type="NCBI Taxonomy" id="261697"/>
    <lineage>
        <taxon>Eukaryota</taxon>
        <taxon>Fungi</taxon>
        <taxon>Dikarya</taxon>
        <taxon>Ascomycota</taxon>
        <taxon>Pezizomycotina</taxon>
        <taxon>Sordariomycetes</taxon>
        <taxon>Sordariomycetidae</taxon>
        <taxon>Sordariales</taxon>
        <taxon>Naviculisporaceae</taxon>
        <taxon>Rhypophila</taxon>
    </lineage>
</organism>
<protein>
    <submittedName>
        <fullName evidence="2">Uncharacterized protein</fullName>
    </submittedName>
</protein>
<feature type="compositionally biased region" description="Acidic residues" evidence="1">
    <location>
        <begin position="115"/>
        <end position="128"/>
    </location>
</feature>
<feature type="compositionally biased region" description="Acidic residues" evidence="1">
    <location>
        <begin position="80"/>
        <end position="94"/>
    </location>
</feature>
<comment type="caution">
    <text evidence="2">The sequence shown here is derived from an EMBL/GenBank/DDBJ whole genome shotgun (WGS) entry which is preliminary data.</text>
</comment>
<dbReference type="Proteomes" id="UP001301769">
    <property type="component" value="Unassembled WGS sequence"/>
</dbReference>
<name>A0AAN6XWA9_9PEZI</name>
<evidence type="ECO:0000313" key="3">
    <source>
        <dbReference type="Proteomes" id="UP001301769"/>
    </source>
</evidence>
<gene>
    <name evidence="2" type="ORF">QBC37DRAFT_379679</name>
</gene>
<feature type="region of interest" description="Disordered" evidence="1">
    <location>
        <begin position="18"/>
        <end position="187"/>
    </location>
</feature>
<accession>A0AAN6XWA9</accession>
<evidence type="ECO:0000256" key="1">
    <source>
        <dbReference type="SAM" id="MobiDB-lite"/>
    </source>
</evidence>
<keyword evidence="3" id="KW-1185">Reference proteome</keyword>